<evidence type="ECO:0000313" key="7">
    <source>
        <dbReference type="Proteomes" id="UP001374579"/>
    </source>
</evidence>
<protein>
    <recommendedName>
        <fullName evidence="5">DUF3456 domain-containing protein</fullName>
    </recommendedName>
</protein>
<dbReference type="EMBL" id="JBAMIC010000002">
    <property type="protein sequence ID" value="KAK7111227.1"/>
    <property type="molecule type" value="Genomic_DNA"/>
</dbReference>
<dbReference type="Proteomes" id="UP001374579">
    <property type="component" value="Unassembled WGS sequence"/>
</dbReference>
<dbReference type="PANTHER" id="PTHR15382">
    <property type="entry name" value="CTG4A-RELATED"/>
    <property type="match status" value="1"/>
</dbReference>
<feature type="signal peptide" evidence="4">
    <location>
        <begin position="1"/>
        <end position="18"/>
    </location>
</feature>
<dbReference type="PANTHER" id="PTHR15382:SF8">
    <property type="entry name" value="CANOPY B"/>
    <property type="match status" value="1"/>
</dbReference>
<comment type="similarity">
    <text evidence="1">Belongs to the canopy family.</text>
</comment>
<dbReference type="InterPro" id="IPR021852">
    <property type="entry name" value="DUF3456"/>
</dbReference>
<dbReference type="Pfam" id="PF11938">
    <property type="entry name" value="DUF3456"/>
    <property type="match status" value="1"/>
</dbReference>
<evidence type="ECO:0000256" key="2">
    <source>
        <dbReference type="ARBA" id="ARBA00022729"/>
    </source>
</evidence>
<evidence type="ECO:0000313" key="6">
    <source>
        <dbReference type="EMBL" id="KAK7111227.1"/>
    </source>
</evidence>
<evidence type="ECO:0000256" key="3">
    <source>
        <dbReference type="SAM" id="MobiDB-lite"/>
    </source>
</evidence>
<feature type="compositionally biased region" description="Basic residues" evidence="3">
    <location>
        <begin position="225"/>
        <end position="234"/>
    </location>
</feature>
<proteinExistence type="inferred from homology"/>
<keyword evidence="2 4" id="KW-0732">Signal</keyword>
<sequence>MRSICVCLVLLMFSQLYAEESKGEEDDEAPNGIRDPKPCEVCKYLAVELQGRLDETGKVRGFIETGHGLDPKQKKRKEYKRSELRLIEAMQEPHVCDKILEYNVHAERKKSLRYAKGQSETMKTLHGLVDKGVKVELGIPYEMWDQPSAEITNMQRSCFTLVEEYEEDIEEWYWGEQGQSLLDYLCVDRFLRGKDTLCLHEEFEPKGSDEDEDSEDSKPKDTPAKKKTKKNTKKTKGDTGSTTPPPTAPSPIPPPITDGEVKDEL</sequence>
<evidence type="ECO:0000256" key="4">
    <source>
        <dbReference type="SAM" id="SignalP"/>
    </source>
</evidence>
<feature type="compositionally biased region" description="Pro residues" evidence="3">
    <location>
        <begin position="243"/>
        <end position="256"/>
    </location>
</feature>
<feature type="domain" description="DUF3456" evidence="5">
    <location>
        <begin position="39"/>
        <end position="189"/>
    </location>
</feature>
<accession>A0AAN9GJV8</accession>
<reference evidence="6 7" key="1">
    <citation type="submission" date="2024-02" db="EMBL/GenBank/DDBJ databases">
        <title>Chromosome-scale genome assembly of the rough periwinkle Littorina saxatilis.</title>
        <authorList>
            <person name="De Jode A."/>
            <person name="Faria R."/>
            <person name="Formenti G."/>
            <person name="Sims Y."/>
            <person name="Smith T.P."/>
            <person name="Tracey A."/>
            <person name="Wood J.M.D."/>
            <person name="Zagrodzka Z.B."/>
            <person name="Johannesson K."/>
            <person name="Butlin R.K."/>
            <person name="Leder E.H."/>
        </authorList>
    </citation>
    <scope>NUCLEOTIDE SEQUENCE [LARGE SCALE GENOMIC DNA]</scope>
    <source>
        <strain evidence="6">Snail1</strain>
        <tissue evidence="6">Muscle</tissue>
    </source>
</reference>
<gene>
    <name evidence="6" type="ORF">V1264_010898</name>
</gene>
<name>A0AAN9GJV8_9CAEN</name>
<evidence type="ECO:0000256" key="1">
    <source>
        <dbReference type="ARBA" id="ARBA00007285"/>
    </source>
</evidence>
<organism evidence="6 7">
    <name type="scientific">Littorina saxatilis</name>
    <dbReference type="NCBI Taxonomy" id="31220"/>
    <lineage>
        <taxon>Eukaryota</taxon>
        <taxon>Metazoa</taxon>
        <taxon>Spiralia</taxon>
        <taxon>Lophotrochozoa</taxon>
        <taxon>Mollusca</taxon>
        <taxon>Gastropoda</taxon>
        <taxon>Caenogastropoda</taxon>
        <taxon>Littorinimorpha</taxon>
        <taxon>Littorinoidea</taxon>
        <taxon>Littorinidae</taxon>
        <taxon>Littorina</taxon>
    </lineage>
</organism>
<evidence type="ECO:0000259" key="5">
    <source>
        <dbReference type="Pfam" id="PF11938"/>
    </source>
</evidence>
<keyword evidence="7" id="KW-1185">Reference proteome</keyword>
<dbReference type="AlphaFoldDB" id="A0AAN9GJV8"/>
<comment type="caution">
    <text evidence="6">The sequence shown here is derived from an EMBL/GenBank/DDBJ whole genome shotgun (WGS) entry which is preliminary data.</text>
</comment>
<feature type="chain" id="PRO_5042877650" description="DUF3456 domain-containing protein" evidence="4">
    <location>
        <begin position="19"/>
        <end position="265"/>
    </location>
</feature>
<feature type="region of interest" description="Disordered" evidence="3">
    <location>
        <begin position="205"/>
        <end position="265"/>
    </location>
</feature>